<keyword evidence="5" id="KW-1185">Reference proteome</keyword>
<reference evidence="3 4" key="1">
    <citation type="journal article" date="2017" name="Front. Microbiol.">
        <title>Phaeobacter piscinae sp. nov., a species of the Roseobacter group and potential aquaculture probiont.</title>
        <authorList>
            <person name="Sonnenschein E.C."/>
            <person name="Phippen C.B.W."/>
            <person name="Nielsen K.F."/>
            <person name="Mateiu R.V."/>
            <person name="Melchiorsen J."/>
            <person name="Gram L."/>
            <person name="Overmann J."/>
            <person name="Freese H.M."/>
        </authorList>
    </citation>
    <scope>NUCLEOTIDE SEQUENCE [LARGE SCALE GENOMIC DNA]</scope>
    <source>
        <strain evidence="3 4">P88</strain>
    </source>
</reference>
<dbReference type="Proteomes" id="UP000236536">
    <property type="component" value="Chromosome"/>
</dbReference>
<dbReference type="RefSeq" id="WP_014876218.1">
    <property type="nucleotide sequence ID" value="NZ_CP010599.1"/>
</dbReference>
<dbReference type="AlphaFoldDB" id="A0A2I7KDQ0"/>
<organism evidence="3 4">
    <name type="scientific">Phaeobacter inhibens</name>
    <dbReference type="NCBI Taxonomy" id="221822"/>
    <lineage>
        <taxon>Bacteria</taxon>
        <taxon>Pseudomonadati</taxon>
        <taxon>Pseudomonadota</taxon>
        <taxon>Alphaproteobacteria</taxon>
        <taxon>Rhodobacterales</taxon>
        <taxon>Roseobacteraceae</taxon>
        <taxon>Phaeobacter</taxon>
    </lineage>
</organism>
<accession>A0A2I7KDQ0</accession>
<evidence type="ECO:0000256" key="1">
    <source>
        <dbReference type="HAMAP-Rule" id="MF_01187"/>
    </source>
</evidence>
<dbReference type="Gene3D" id="2.20.25.10">
    <property type="match status" value="1"/>
</dbReference>
<reference evidence="2 5" key="3">
    <citation type="journal article" date="2017" name="Int. J. Syst. Evol. Microbiol.">
        <title>Adaptation of Surface-Associated Bacteria to the Open Ocean: A Genomically Distinct Subpopulation of Phaeobacter gallaeciensis Colonizes Pacific Mesozooplankton.</title>
        <authorList>
            <person name="Freese H.M."/>
            <person name="Methner A."/>
            <person name="Overmann J."/>
        </authorList>
    </citation>
    <scope>NUCLEOTIDE SEQUENCE [LARGE SCALE GENOMIC DNA]</scope>
    <source>
        <strain evidence="2 5">P66</strain>
    </source>
</reference>
<comment type="similarity">
    <text evidence="1">Belongs to the UPF0434 family.</text>
</comment>
<dbReference type="SUPFAM" id="SSF158997">
    <property type="entry name" value="Trm112p-like"/>
    <property type="match status" value="1"/>
</dbReference>
<evidence type="ECO:0000313" key="4">
    <source>
        <dbReference type="Proteomes" id="UP000236447"/>
    </source>
</evidence>
<dbReference type="InterPro" id="IPR005651">
    <property type="entry name" value="Trm112-like"/>
</dbReference>
<dbReference type="PANTHER" id="PTHR33505">
    <property type="entry name" value="ZGC:162634"/>
    <property type="match status" value="1"/>
</dbReference>
<dbReference type="EMBL" id="CP010725">
    <property type="protein sequence ID" value="AUR00729.1"/>
    <property type="molecule type" value="Genomic_DNA"/>
</dbReference>
<evidence type="ECO:0000313" key="2">
    <source>
        <dbReference type="EMBL" id="AUQ96193.1"/>
    </source>
</evidence>
<evidence type="ECO:0000313" key="3">
    <source>
        <dbReference type="EMBL" id="AUR00729.1"/>
    </source>
</evidence>
<dbReference type="HAMAP" id="MF_01187">
    <property type="entry name" value="UPF0434"/>
    <property type="match status" value="1"/>
</dbReference>
<dbReference type="PANTHER" id="PTHR33505:SF4">
    <property type="entry name" value="PROTEIN PREY, MITOCHONDRIAL"/>
    <property type="match status" value="1"/>
</dbReference>
<dbReference type="EMBL" id="CP010705">
    <property type="protein sequence ID" value="AUQ96193.1"/>
    <property type="molecule type" value="Genomic_DNA"/>
</dbReference>
<dbReference type="Proteomes" id="UP000236447">
    <property type="component" value="Chromosome"/>
</dbReference>
<evidence type="ECO:0000313" key="5">
    <source>
        <dbReference type="Proteomes" id="UP000236536"/>
    </source>
</evidence>
<dbReference type="GO" id="GO:0005829">
    <property type="term" value="C:cytosol"/>
    <property type="evidence" value="ECO:0007669"/>
    <property type="project" value="TreeGrafter"/>
</dbReference>
<proteinExistence type="inferred from homology"/>
<reference evidence="4 5" key="2">
    <citation type="journal article" date="2017" name="Genome Biol. Evol.">
        <title>Trajectories and Drivers of Genome Evolution in Surface-Associated Marine Phaeobacter.</title>
        <authorList>
            <person name="Freese H.M."/>
            <person name="Sikorski J."/>
            <person name="Bunk B."/>
            <person name="Scheuner C."/>
            <person name="Meier-Kolthoff J.P."/>
            <person name="Sproer C."/>
            <person name="Gram L."/>
            <person name="Overmann J."/>
        </authorList>
    </citation>
    <scope>NUCLEOTIDE SEQUENCE [LARGE SCALE GENOMIC DNA]</scope>
    <source>
        <strain evidence="2 5">P66</strain>
        <strain evidence="3 4">P88</strain>
    </source>
</reference>
<dbReference type="Pfam" id="PF03966">
    <property type="entry name" value="Trm112p"/>
    <property type="match status" value="1"/>
</dbReference>
<protein>
    <recommendedName>
        <fullName evidence="1">UPF0434 protein PhaeoP66_03458</fullName>
    </recommendedName>
</protein>
<name>A0A2I7KDQ0_9RHOB</name>
<gene>
    <name evidence="2" type="ORF">PhaeoP66_03458</name>
    <name evidence="3" type="ORF">PhaeoP88_03408</name>
</gene>
<sequence length="68" mass="7484">MSTEPSSTDSVAVSFDRRMLEALVCPRTQTVLEYDASAQELISRAGNLAFPIRNGIPVMLEDEARVLD</sequence>